<dbReference type="SUPFAM" id="SSF53633">
    <property type="entry name" value="Carbamate kinase-like"/>
    <property type="match status" value="1"/>
</dbReference>
<evidence type="ECO:0000313" key="3">
    <source>
        <dbReference type="Proteomes" id="UP000178558"/>
    </source>
</evidence>
<dbReference type="Gene3D" id="3.30.2130.10">
    <property type="entry name" value="VC0802-like"/>
    <property type="match status" value="1"/>
</dbReference>
<dbReference type="GO" id="GO:0005829">
    <property type="term" value="C:cytosol"/>
    <property type="evidence" value="ECO:0007669"/>
    <property type="project" value="TreeGrafter"/>
</dbReference>
<name>A0A1F7J6L1_9BACT</name>
<accession>A0A1F7J6L1</accession>
<dbReference type="GO" id="GO:0009089">
    <property type="term" value="P:lysine biosynthetic process via diaminopimelate"/>
    <property type="evidence" value="ECO:0007669"/>
    <property type="project" value="TreeGrafter"/>
</dbReference>
<reference evidence="2 3" key="1">
    <citation type="journal article" date="2016" name="Nat. Commun.">
        <title>Thousands of microbial genomes shed light on interconnected biogeochemical processes in an aquifer system.</title>
        <authorList>
            <person name="Anantharaman K."/>
            <person name="Brown C.T."/>
            <person name="Hug L.A."/>
            <person name="Sharon I."/>
            <person name="Castelle C.J."/>
            <person name="Probst A.J."/>
            <person name="Thomas B.C."/>
            <person name="Singh A."/>
            <person name="Wilkins M.J."/>
            <person name="Karaoz U."/>
            <person name="Brodie E.L."/>
            <person name="Williams K.H."/>
            <person name="Hubbard S.S."/>
            <person name="Banfield J.F."/>
        </authorList>
    </citation>
    <scope>NUCLEOTIDE SEQUENCE [LARGE SCALE GENOMIC DNA]</scope>
</reference>
<comment type="similarity">
    <text evidence="1">Belongs to the aspartokinase family.</text>
</comment>
<dbReference type="Proteomes" id="UP000178558">
    <property type="component" value="Unassembled WGS sequence"/>
</dbReference>
<dbReference type="GO" id="GO:0004072">
    <property type="term" value="F:aspartate kinase activity"/>
    <property type="evidence" value="ECO:0007669"/>
    <property type="project" value="TreeGrafter"/>
</dbReference>
<comment type="caution">
    <text evidence="2">The sequence shown here is derived from an EMBL/GenBank/DDBJ whole genome shotgun (WGS) entry which is preliminary data.</text>
</comment>
<evidence type="ECO:0000313" key="2">
    <source>
        <dbReference type="EMBL" id="OGK51233.1"/>
    </source>
</evidence>
<organism evidence="2 3">
    <name type="scientific">Candidatus Roizmanbacteria bacterium RIFCSPLOWO2_01_FULL_40_42</name>
    <dbReference type="NCBI Taxonomy" id="1802066"/>
    <lineage>
        <taxon>Bacteria</taxon>
        <taxon>Candidatus Roizmaniibacteriota</taxon>
    </lineage>
</organism>
<gene>
    <name evidence="2" type="ORF">A3B50_03375</name>
</gene>
<dbReference type="PANTHER" id="PTHR21499">
    <property type="entry name" value="ASPARTATE KINASE"/>
    <property type="match status" value="1"/>
</dbReference>
<dbReference type="GO" id="GO:0009090">
    <property type="term" value="P:homoserine biosynthetic process"/>
    <property type="evidence" value="ECO:0007669"/>
    <property type="project" value="TreeGrafter"/>
</dbReference>
<dbReference type="Gene3D" id="3.40.1160.10">
    <property type="entry name" value="Acetylglutamate kinase-like"/>
    <property type="match status" value="1"/>
</dbReference>
<dbReference type="PANTHER" id="PTHR21499:SF67">
    <property type="entry name" value="ASPARTOKINASE 3"/>
    <property type="match status" value="1"/>
</dbReference>
<dbReference type="InterPro" id="IPR036393">
    <property type="entry name" value="AceGlu_kinase-like_sf"/>
</dbReference>
<dbReference type="AlphaFoldDB" id="A0A1F7J6L1"/>
<protein>
    <submittedName>
        <fullName evidence="2">Uncharacterized protein</fullName>
    </submittedName>
</protein>
<proteinExistence type="inferred from homology"/>
<dbReference type="EMBL" id="MGAQ01000003">
    <property type="protein sequence ID" value="OGK51233.1"/>
    <property type="molecule type" value="Genomic_DNA"/>
</dbReference>
<sequence>MVELEPGRCAFKTGGTTGASSIQIKEGVIGQIARGDFPRPRILTPSAPGKIAGDPTSEKLTHHAQWAEEALKAGNPDLFDWHTAVIAARFLGIVADLNLNPAKYERLLEQYRGSLELHVGHEGLLEIIQGNIMADFIPNAEFVWPDELVAVDQYGRIMGEQTKAMTRTYLRNAKDEDKVLIVVPHNGRDKRGHMLELTRNCGDAVGANMARAIKAPYVIFGSTDGIYSIDPERYADVSPRKREKLTFKELHTATQGGAYVVHIEGIVPIEEMEDGHLEVRHNVETDKQGTDVEHERDDMKTGQAPRLLAGDVGNRSLNFVRKGRLPEEYFEQLVTAVLREMEIPAKRITTDAHGATAIIDRSNGFTREERTKLRKDTGAESVEIERGVGMITIVGEDFVGSYEATGLIGKVLSDSKIKHDIFDTGRGSGKLVIVKKPEDFERAMKNLHTELIEGEAA</sequence>
<evidence type="ECO:0000256" key="1">
    <source>
        <dbReference type="ARBA" id="ARBA00010122"/>
    </source>
</evidence>